<sequence length="95" mass="11090">MLHILMRSPFQMDIMLLIDFLRAEDDLVALQDSVIVMVENNIFINKLLSISVNMYAIKQDIYARGIQGMVSNEVNIIDYVQFVYLTNKNKTQMSW</sequence>
<protein>
    <submittedName>
        <fullName evidence="1">Sulfur transfer complex subunit TusB</fullName>
    </submittedName>
</protein>
<dbReference type="InterPro" id="IPR027396">
    <property type="entry name" value="DsrEFH-like"/>
</dbReference>
<dbReference type="InterPro" id="IPR007215">
    <property type="entry name" value="Sulphur_relay_TusB/DsrH"/>
</dbReference>
<dbReference type="NCBIfam" id="TIGR03011">
    <property type="entry name" value="sulf_tusB_dsrH"/>
    <property type="match status" value="1"/>
</dbReference>
<dbReference type="PATRIC" id="fig|118110.3.peg.482"/>
<evidence type="ECO:0000313" key="2">
    <source>
        <dbReference type="Proteomes" id="UP000077654"/>
    </source>
</evidence>
<dbReference type="GO" id="GO:0002143">
    <property type="term" value="P:tRNA wobble position uridine thiolation"/>
    <property type="evidence" value="ECO:0007669"/>
    <property type="project" value="InterPro"/>
</dbReference>
<dbReference type="STRING" id="118110.XW81_02435"/>
<organism evidence="1 2">
    <name type="scientific">Buchnera aphidicola subsp. Schlechtendalia chinensis</name>
    <dbReference type="NCBI Taxonomy" id="118110"/>
    <lineage>
        <taxon>Bacteria</taxon>
        <taxon>Pseudomonadati</taxon>
        <taxon>Pseudomonadota</taxon>
        <taxon>Gammaproteobacteria</taxon>
        <taxon>Enterobacterales</taxon>
        <taxon>Erwiniaceae</taxon>
        <taxon>Buchnera</taxon>
    </lineage>
</organism>
<dbReference type="Pfam" id="PF04077">
    <property type="entry name" value="DsrH"/>
    <property type="match status" value="1"/>
</dbReference>
<dbReference type="GO" id="GO:1990228">
    <property type="term" value="C:sulfurtransferase complex"/>
    <property type="evidence" value="ECO:0007669"/>
    <property type="project" value="TreeGrafter"/>
</dbReference>
<dbReference type="RefSeq" id="WP_075474356.1">
    <property type="nucleotide sequence ID" value="NZ_CP011299.1"/>
</dbReference>
<dbReference type="AlphaFoldDB" id="A0A172WE42"/>
<dbReference type="Proteomes" id="UP000077654">
    <property type="component" value="Chromosome"/>
</dbReference>
<dbReference type="NCBIfam" id="NF010035">
    <property type="entry name" value="PRK13510.1"/>
    <property type="match status" value="1"/>
</dbReference>
<gene>
    <name evidence="1" type="ORF">XW81_02435</name>
</gene>
<dbReference type="SUPFAM" id="SSF75169">
    <property type="entry name" value="DsrEFH-like"/>
    <property type="match status" value="1"/>
</dbReference>
<dbReference type="OrthoDB" id="9795117at2"/>
<proteinExistence type="predicted"/>
<keyword evidence="2" id="KW-1185">Reference proteome</keyword>
<dbReference type="EMBL" id="CP011299">
    <property type="protein sequence ID" value="ANF17231.1"/>
    <property type="molecule type" value="Genomic_DNA"/>
</dbReference>
<dbReference type="PANTHER" id="PTHR37526:SF1">
    <property type="entry name" value="PROTEIN TUSB"/>
    <property type="match status" value="1"/>
</dbReference>
<dbReference type="Gene3D" id="3.40.1260.10">
    <property type="entry name" value="DsrEFH-like"/>
    <property type="match status" value="1"/>
</dbReference>
<accession>A0A172WE42</accession>
<name>A0A172WE42_BUCSC</name>
<evidence type="ECO:0000313" key="1">
    <source>
        <dbReference type="EMBL" id="ANF17231.1"/>
    </source>
</evidence>
<reference evidence="1 2" key="1">
    <citation type="submission" date="2015-04" db="EMBL/GenBank/DDBJ databases">
        <title>Buchnera aphidicola assembly.</title>
        <authorList>
            <person name="Zhang Y."/>
        </authorList>
    </citation>
    <scope>NUCLEOTIDE SEQUENCE [LARGE SCALE GENOMIC DNA]</scope>
    <source>
        <strain evidence="1 2">SC</strain>
    </source>
</reference>
<dbReference type="PANTHER" id="PTHR37526">
    <property type="entry name" value="PROTEIN TUSB"/>
    <property type="match status" value="1"/>
</dbReference>